<sequence>MDIGVVIPTHPARVDNGMVARATASVMTQTLRPAELHIPIDLHREGAWGTRDRGLQAVRAPWVAFLDSDDEFMPHHLETLARAAEETGADYVYSYYQVRNAYGHDIDCDPLGHFGKVFDPADPIQTTITTLVRTELAQKVGFHEPSAGEMIHGQRGGEDWFFTLDCVRLGAKIVHVPQRTWWWSHHGFNTSGLPTQGDARQP</sequence>
<dbReference type="SUPFAM" id="SSF53448">
    <property type="entry name" value="Nucleotide-diphospho-sugar transferases"/>
    <property type="match status" value="1"/>
</dbReference>
<feature type="domain" description="Glycosyltransferase 2-like" evidence="1">
    <location>
        <begin position="44"/>
        <end position="94"/>
    </location>
</feature>
<dbReference type="InterPro" id="IPR001173">
    <property type="entry name" value="Glyco_trans_2-like"/>
</dbReference>
<evidence type="ECO:0000313" key="3">
    <source>
        <dbReference type="Proteomes" id="UP000093053"/>
    </source>
</evidence>
<protein>
    <recommendedName>
        <fullName evidence="1">Glycosyltransferase 2-like domain-containing protein</fullName>
    </recommendedName>
</protein>
<reference evidence="2 3" key="1">
    <citation type="submission" date="2016-07" db="EMBL/GenBank/DDBJ databases">
        <title>Complete genome sequence of the Lentzea guizhouensis DHS C013.</title>
        <authorList>
            <person name="Cao C."/>
        </authorList>
    </citation>
    <scope>NUCLEOTIDE SEQUENCE [LARGE SCALE GENOMIC DNA]</scope>
    <source>
        <strain evidence="2 3">DHS C013</strain>
    </source>
</reference>
<gene>
    <name evidence="2" type="ORF">BBK82_03435</name>
</gene>
<dbReference type="RefSeq" id="WP_065913684.1">
    <property type="nucleotide sequence ID" value="NZ_CP016793.1"/>
</dbReference>
<dbReference type="KEGG" id="led:BBK82_03435"/>
<dbReference type="CDD" id="cd00761">
    <property type="entry name" value="Glyco_tranf_GTA_type"/>
    <property type="match status" value="1"/>
</dbReference>
<dbReference type="Gene3D" id="3.90.550.10">
    <property type="entry name" value="Spore Coat Polysaccharide Biosynthesis Protein SpsA, Chain A"/>
    <property type="match status" value="1"/>
</dbReference>
<dbReference type="STRING" id="1586287.BBK82_03435"/>
<evidence type="ECO:0000259" key="1">
    <source>
        <dbReference type="Pfam" id="PF00535"/>
    </source>
</evidence>
<dbReference type="EMBL" id="CP016793">
    <property type="protein sequence ID" value="ANZ35268.1"/>
    <property type="molecule type" value="Genomic_DNA"/>
</dbReference>
<name>A0A1B2HC12_9PSEU</name>
<dbReference type="Pfam" id="PF00535">
    <property type="entry name" value="Glycos_transf_2"/>
    <property type="match status" value="1"/>
</dbReference>
<organism evidence="2 3">
    <name type="scientific">Lentzea guizhouensis</name>
    <dbReference type="NCBI Taxonomy" id="1586287"/>
    <lineage>
        <taxon>Bacteria</taxon>
        <taxon>Bacillati</taxon>
        <taxon>Actinomycetota</taxon>
        <taxon>Actinomycetes</taxon>
        <taxon>Pseudonocardiales</taxon>
        <taxon>Pseudonocardiaceae</taxon>
        <taxon>Lentzea</taxon>
    </lineage>
</organism>
<dbReference type="OrthoDB" id="9787979at2"/>
<dbReference type="InterPro" id="IPR029044">
    <property type="entry name" value="Nucleotide-diphossugar_trans"/>
</dbReference>
<proteinExistence type="predicted"/>
<accession>A0A1B2HC12</accession>
<dbReference type="Proteomes" id="UP000093053">
    <property type="component" value="Chromosome"/>
</dbReference>
<dbReference type="AlphaFoldDB" id="A0A1B2HC12"/>
<keyword evidence="3" id="KW-1185">Reference proteome</keyword>
<evidence type="ECO:0000313" key="2">
    <source>
        <dbReference type="EMBL" id="ANZ35268.1"/>
    </source>
</evidence>